<dbReference type="EMBL" id="JAIWYP010000008">
    <property type="protein sequence ID" value="KAH3787815.1"/>
    <property type="molecule type" value="Genomic_DNA"/>
</dbReference>
<dbReference type="PRINTS" id="PR00237">
    <property type="entry name" value="GPCRRHODOPSN"/>
</dbReference>
<evidence type="ECO:0000256" key="4">
    <source>
        <dbReference type="ARBA" id="ARBA00023136"/>
    </source>
</evidence>
<comment type="subcellular location">
    <subcellularLocation>
        <location evidence="1">Membrane</location>
    </subcellularLocation>
</comment>
<evidence type="ECO:0000259" key="6">
    <source>
        <dbReference type="PROSITE" id="PS50262"/>
    </source>
</evidence>
<dbReference type="Gene3D" id="1.20.1070.10">
    <property type="entry name" value="Rhodopsin 7-helix transmembrane proteins"/>
    <property type="match status" value="1"/>
</dbReference>
<organism evidence="7 8">
    <name type="scientific">Dreissena polymorpha</name>
    <name type="common">Zebra mussel</name>
    <name type="synonym">Mytilus polymorpha</name>
    <dbReference type="NCBI Taxonomy" id="45954"/>
    <lineage>
        <taxon>Eukaryota</taxon>
        <taxon>Metazoa</taxon>
        <taxon>Spiralia</taxon>
        <taxon>Lophotrochozoa</taxon>
        <taxon>Mollusca</taxon>
        <taxon>Bivalvia</taxon>
        <taxon>Autobranchia</taxon>
        <taxon>Heteroconchia</taxon>
        <taxon>Euheterodonta</taxon>
        <taxon>Imparidentia</taxon>
        <taxon>Neoheterodontei</taxon>
        <taxon>Myida</taxon>
        <taxon>Dreissenoidea</taxon>
        <taxon>Dreissenidae</taxon>
        <taxon>Dreissena</taxon>
    </lineage>
</organism>
<dbReference type="Proteomes" id="UP000828390">
    <property type="component" value="Unassembled WGS sequence"/>
</dbReference>
<dbReference type="InterPro" id="IPR019427">
    <property type="entry name" value="7TM_GPCR_serpentine_rcpt_Srw"/>
</dbReference>
<dbReference type="PANTHER" id="PTHR46273:SF4">
    <property type="entry name" value="AT19640P"/>
    <property type="match status" value="1"/>
</dbReference>
<dbReference type="SUPFAM" id="SSF81321">
    <property type="entry name" value="Family A G protein-coupled receptor-like"/>
    <property type="match status" value="1"/>
</dbReference>
<dbReference type="PROSITE" id="PS50262">
    <property type="entry name" value="G_PROTEIN_RECEP_F1_2"/>
    <property type="match status" value="1"/>
</dbReference>
<evidence type="ECO:0000256" key="5">
    <source>
        <dbReference type="SAM" id="Phobius"/>
    </source>
</evidence>
<keyword evidence="2 5" id="KW-0812">Transmembrane</keyword>
<accession>A0A9D4F176</accession>
<dbReference type="GO" id="GO:0008528">
    <property type="term" value="F:G protein-coupled peptide receptor activity"/>
    <property type="evidence" value="ECO:0007669"/>
    <property type="project" value="InterPro"/>
</dbReference>
<dbReference type="InterPro" id="IPR053219">
    <property type="entry name" value="GPCR_Dmsr-1"/>
</dbReference>
<feature type="transmembrane region" description="Helical" evidence="5">
    <location>
        <begin position="97"/>
        <end position="117"/>
    </location>
</feature>
<dbReference type="Pfam" id="PF10324">
    <property type="entry name" value="7TM_GPCR_Srw"/>
    <property type="match status" value="1"/>
</dbReference>
<sequence length="175" mass="20150">MNYWIQSILIKLVPCVLLTILTIMLILGLRKAYKNHQQIQSQGLRNNDVEKHHEHYRTTSMLLAVVILFLIVELPHGIMTLLMIFMGELHSELYDPLGDILDIVALMNSGVNFVLYCSMSKQFRDTFIATFCKCFTSNEDREKWINMSLITQRNRASSRKMSNITHANGSLGQMV</sequence>
<comment type="caution">
    <text evidence="7">The sequence shown here is derived from an EMBL/GenBank/DDBJ whole genome shotgun (WGS) entry which is preliminary data.</text>
</comment>
<gene>
    <name evidence="7" type="ORF">DPMN_165944</name>
</gene>
<name>A0A9D4F176_DREPO</name>
<evidence type="ECO:0000313" key="8">
    <source>
        <dbReference type="Proteomes" id="UP000828390"/>
    </source>
</evidence>
<keyword evidence="4 5" id="KW-0472">Membrane</keyword>
<keyword evidence="3 5" id="KW-1133">Transmembrane helix</keyword>
<protein>
    <recommendedName>
        <fullName evidence="6">G-protein coupled receptors family 1 profile domain-containing protein</fullName>
    </recommendedName>
</protein>
<keyword evidence="8" id="KW-1185">Reference proteome</keyword>
<dbReference type="InterPro" id="IPR017452">
    <property type="entry name" value="GPCR_Rhodpsn_7TM"/>
</dbReference>
<reference evidence="7" key="2">
    <citation type="submission" date="2020-11" db="EMBL/GenBank/DDBJ databases">
        <authorList>
            <person name="McCartney M.A."/>
            <person name="Auch B."/>
            <person name="Kono T."/>
            <person name="Mallez S."/>
            <person name="Becker A."/>
            <person name="Gohl D.M."/>
            <person name="Silverstein K.A.T."/>
            <person name="Koren S."/>
            <person name="Bechman K.B."/>
            <person name="Herman A."/>
            <person name="Abrahante J.E."/>
            <person name="Garbe J."/>
        </authorList>
    </citation>
    <scope>NUCLEOTIDE SEQUENCE</scope>
    <source>
        <strain evidence="7">Duluth1</strain>
        <tissue evidence="7">Whole animal</tissue>
    </source>
</reference>
<dbReference type="PANTHER" id="PTHR46273">
    <property type="entry name" value="MYOSUPPRESSIN RECEPTOR 1, ISOFORM B-RELATED"/>
    <property type="match status" value="1"/>
</dbReference>
<evidence type="ECO:0000256" key="1">
    <source>
        <dbReference type="ARBA" id="ARBA00004370"/>
    </source>
</evidence>
<feature type="transmembrane region" description="Helical" evidence="5">
    <location>
        <begin position="61"/>
        <end position="85"/>
    </location>
</feature>
<dbReference type="InterPro" id="IPR000276">
    <property type="entry name" value="GPCR_Rhodpsn"/>
</dbReference>
<feature type="domain" description="G-protein coupled receptors family 1 profile" evidence="6">
    <location>
        <begin position="1"/>
        <end position="116"/>
    </location>
</feature>
<evidence type="ECO:0000313" key="7">
    <source>
        <dbReference type="EMBL" id="KAH3787815.1"/>
    </source>
</evidence>
<feature type="transmembrane region" description="Helical" evidence="5">
    <location>
        <begin position="6"/>
        <end position="29"/>
    </location>
</feature>
<evidence type="ECO:0000256" key="3">
    <source>
        <dbReference type="ARBA" id="ARBA00022989"/>
    </source>
</evidence>
<evidence type="ECO:0000256" key="2">
    <source>
        <dbReference type="ARBA" id="ARBA00022692"/>
    </source>
</evidence>
<reference evidence="7" key="1">
    <citation type="journal article" date="2019" name="bioRxiv">
        <title>The Genome of the Zebra Mussel, Dreissena polymorpha: A Resource for Invasive Species Research.</title>
        <authorList>
            <person name="McCartney M.A."/>
            <person name="Auch B."/>
            <person name="Kono T."/>
            <person name="Mallez S."/>
            <person name="Zhang Y."/>
            <person name="Obille A."/>
            <person name="Becker A."/>
            <person name="Abrahante J.E."/>
            <person name="Garbe J."/>
            <person name="Badalamenti J.P."/>
            <person name="Herman A."/>
            <person name="Mangelson H."/>
            <person name="Liachko I."/>
            <person name="Sullivan S."/>
            <person name="Sone E.D."/>
            <person name="Koren S."/>
            <person name="Silverstein K.A.T."/>
            <person name="Beckman K.B."/>
            <person name="Gohl D.M."/>
        </authorList>
    </citation>
    <scope>NUCLEOTIDE SEQUENCE</scope>
    <source>
        <strain evidence="7">Duluth1</strain>
        <tissue evidence="7">Whole animal</tissue>
    </source>
</reference>
<dbReference type="AlphaFoldDB" id="A0A9D4F176"/>
<dbReference type="GO" id="GO:0005886">
    <property type="term" value="C:plasma membrane"/>
    <property type="evidence" value="ECO:0007669"/>
    <property type="project" value="TreeGrafter"/>
</dbReference>
<proteinExistence type="predicted"/>